<dbReference type="EC" id="3.4.21.116" evidence="3"/>
<evidence type="ECO:0000259" key="2">
    <source>
        <dbReference type="PROSITE" id="PS51494"/>
    </source>
</evidence>
<dbReference type="SUPFAM" id="SSF50156">
    <property type="entry name" value="PDZ domain-like"/>
    <property type="match status" value="1"/>
</dbReference>
<reference evidence="3 4" key="1">
    <citation type="journal article" date="2019" name="Nat. Med.">
        <title>A library of human gut bacterial isolates paired with longitudinal multiomics data enables mechanistic microbiome research.</title>
        <authorList>
            <person name="Poyet M."/>
            <person name="Groussin M."/>
            <person name="Gibbons S.M."/>
            <person name="Avila-Pacheco J."/>
            <person name="Jiang X."/>
            <person name="Kearney S.M."/>
            <person name="Perrotta A.R."/>
            <person name="Berdy B."/>
            <person name="Zhao S."/>
            <person name="Lieberman T.D."/>
            <person name="Swanson P.K."/>
            <person name="Smith M."/>
            <person name="Roesemann S."/>
            <person name="Alexander J.E."/>
            <person name="Rich S.A."/>
            <person name="Livny J."/>
            <person name="Vlamakis H."/>
            <person name="Clish C."/>
            <person name="Bullock K."/>
            <person name="Deik A."/>
            <person name="Scott J."/>
            <person name="Pierce K.A."/>
            <person name="Xavier R.J."/>
            <person name="Alm E.J."/>
        </authorList>
    </citation>
    <scope>NUCLEOTIDE SEQUENCE [LARGE SCALE GENOMIC DNA]</scope>
    <source>
        <strain evidence="3 4">BIOML-A1</strain>
    </source>
</reference>
<evidence type="ECO:0000313" key="4">
    <source>
        <dbReference type="Proteomes" id="UP000477285"/>
    </source>
</evidence>
<feature type="transmembrane region" description="Helical" evidence="1">
    <location>
        <begin position="12"/>
        <end position="33"/>
    </location>
</feature>
<accession>A0A6L8SWM1</accession>
<dbReference type="InterPro" id="IPR008763">
    <property type="entry name" value="Peptidase_S55"/>
</dbReference>
<keyword evidence="1" id="KW-0472">Membrane</keyword>
<dbReference type="Gene3D" id="2.30.42.10">
    <property type="match status" value="1"/>
</dbReference>
<proteinExistence type="predicted"/>
<name>A0A6L8SWM1_9FIRM</name>
<keyword evidence="1" id="KW-1133">Transmembrane helix</keyword>
<dbReference type="InterPro" id="IPR014219">
    <property type="entry name" value="SpoIVB"/>
</dbReference>
<dbReference type="GO" id="GO:0016787">
    <property type="term" value="F:hydrolase activity"/>
    <property type="evidence" value="ECO:0007669"/>
    <property type="project" value="UniProtKB-KW"/>
</dbReference>
<comment type="caution">
    <text evidence="3">The sequence shown here is derived from an EMBL/GenBank/DDBJ whole genome shotgun (WGS) entry which is preliminary data.</text>
</comment>
<organism evidence="3 4">
    <name type="scientific">Blautia wexlerae</name>
    <dbReference type="NCBI Taxonomy" id="418240"/>
    <lineage>
        <taxon>Bacteria</taxon>
        <taxon>Bacillati</taxon>
        <taxon>Bacillota</taxon>
        <taxon>Clostridia</taxon>
        <taxon>Lachnospirales</taxon>
        <taxon>Lachnospiraceae</taxon>
        <taxon>Blautia</taxon>
    </lineage>
</organism>
<feature type="domain" description="Peptidase S55" evidence="2">
    <location>
        <begin position="180"/>
        <end position="409"/>
    </location>
</feature>
<dbReference type="InterPro" id="IPR036034">
    <property type="entry name" value="PDZ_sf"/>
</dbReference>
<evidence type="ECO:0000313" key="3">
    <source>
        <dbReference type="EMBL" id="MZL31680.1"/>
    </source>
</evidence>
<dbReference type="Proteomes" id="UP000477285">
    <property type="component" value="Unassembled WGS sequence"/>
</dbReference>
<dbReference type="Pfam" id="PF05580">
    <property type="entry name" value="Peptidase_S55"/>
    <property type="match status" value="1"/>
</dbReference>
<dbReference type="AlphaFoldDB" id="A0A6L8SWM1"/>
<dbReference type="InterPro" id="IPR001478">
    <property type="entry name" value="PDZ"/>
</dbReference>
<dbReference type="NCBIfam" id="TIGR02860">
    <property type="entry name" value="spore_IV_B"/>
    <property type="match status" value="1"/>
</dbReference>
<gene>
    <name evidence="3" type="primary">spoIVB</name>
    <name evidence="3" type="ORF">GT728_00335</name>
</gene>
<keyword evidence="1" id="KW-0812">Transmembrane</keyword>
<dbReference type="Pfam" id="PF13180">
    <property type="entry name" value="PDZ_2"/>
    <property type="match status" value="1"/>
</dbReference>
<evidence type="ECO:0000256" key="1">
    <source>
        <dbReference type="SAM" id="Phobius"/>
    </source>
</evidence>
<dbReference type="PROSITE" id="PS51494">
    <property type="entry name" value="SPOIVB"/>
    <property type="match status" value="1"/>
</dbReference>
<protein>
    <submittedName>
        <fullName evidence="3">SpoIVB peptidase</fullName>
        <ecNumber evidence="3">3.4.21.116</ecNumber>
    </submittedName>
</protein>
<keyword evidence="3" id="KW-0378">Hydrolase</keyword>
<dbReference type="EMBL" id="WWVQ01000001">
    <property type="protein sequence ID" value="MZL31680.1"/>
    <property type="molecule type" value="Genomic_DNA"/>
</dbReference>
<sequence length="409" mass="45012">MCITMNKRKYRLFVICCLVLDLLVMLISGYRYLDRKIPDEIQISRGKKTEDVTEVLSTPFVTFEEAVTVSQDGGYILPCKLLGYIPFKEIKVTPADDQEIYVSGSTIGIYMQTEGVLVIDTGEIQNRNGETEEPARNIIRQGDYIISFNGEKISTKRELIDDISELDGSEVTLGISRKGECIPVSVTPVKDKKGDYKLGIWVRDDTQGIGTLTYVDQNGNYGALGHGISDIDTAQLLNIRNGALYKARILAINKGSKGNPGELAGYICYDDRNILGTIEANSRNGIYGQFTGIADDAITLKKMPAAYKQEVKIGTATILCSTDGEVKEYDAEIRKIDLNHEDTNKSFVIKVTDKELLEATGGIVQGLSGSPVIQNGKIIGAVTHVFVQDASSGYGIFIENMLKNTERLF</sequence>